<evidence type="ECO:0000259" key="6">
    <source>
        <dbReference type="PROSITE" id="PS50893"/>
    </source>
</evidence>
<evidence type="ECO:0000256" key="1">
    <source>
        <dbReference type="ARBA" id="ARBA00005417"/>
    </source>
</evidence>
<dbReference type="InterPro" id="IPR003439">
    <property type="entry name" value="ABC_transporter-like_ATP-bd"/>
</dbReference>
<evidence type="ECO:0000256" key="5">
    <source>
        <dbReference type="SAM" id="MobiDB-lite"/>
    </source>
</evidence>
<feature type="domain" description="ABC transporter" evidence="6">
    <location>
        <begin position="2"/>
        <end position="227"/>
    </location>
</feature>
<dbReference type="PANTHER" id="PTHR43335:SF4">
    <property type="entry name" value="ABC TRANSPORTER, ATP-BINDING PROTEIN"/>
    <property type="match status" value="1"/>
</dbReference>
<feature type="region of interest" description="Disordered" evidence="5">
    <location>
        <begin position="299"/>
        <end position="341"/>
    </location>
</feature>
<evidence type="ECO:0000256" key="2">
    <source>
        <dbReference type="ARBA" id="ARBA00022448"/>
    </source>
</evidence>
<dbReference type="PANTHER" id="PTHR43335">
    <property type="entry name" value="ABC TRANSPORTER, ATP-BINDING PROTEIN"/>
    <property type="match status" value="1"/>
</dbReference>
<dbReference type="AlphaFoldDB" id="A0A1I2I152"/>
<dbReference type="STRING" id="380248.SAMN05216251_11224"/>
<keyword evidence="8" id="KW-1185">Reference proteome</keyword>
<dbReference type="SMART" id="SM00382">
    <property type="entry name" value="AAA"/>
    <property type="match status" value="1"/>
</dbReference>
<dbReference type="PROSITE" id="PS50893">
    <property type="entry name" value="ABC_TRANSPORTER_2"/>
    <property type="match status" value="1"/>
</dbReference>
<dbReference type="Pfam" id="PF00005">
    <property type="entry name" value="ABC_tran"/>
    <property type="match status" value="1"/>
</dbReference>
<accession>A0A1I2I152</accession>
<dbReference type="RefSeq" id="WP_093715087.1">
    <property type="nucleotide sequence ID" value="NZ_FONG01000012.1"/>
</dbReference>
<keyword evidence="3" id="KW-0547">Nucleotide-binding</keyword>
<dbReference type="InterPro" id="IPR003593">
    <property type="entry name" value="AAA+_ATPase"/>
</dbReference>
<keyword evidence="4 7" id="KW-0067">ATP-binding</keyword>
<name>A0A1I2I152_9ACTN</name>
<gene>
    <name evidence="7" type="ORF">SAMN05216251_11224</name>
</gene>
<evidence type="ECO:0000256" key="4">
    <source>
        <dbReference type="ARBA" id="ARBA00022840"/>
    </source>
</evidence>
<dbReference type="OrthoDB" id="9804819at2"/>
<dbReference type="GO" id="GO:0005524">
    <property type="term" value="F:ATP binding"/>
    <property type="evidence" value="ECO:0007669"/>
    <property type="project" value="UniProtKB-KW"/>
</dbReference>
<dbReference type="Proteomes" id="UP000199323">
    <property type="component" value="Unassembled WGS sequence"/>
</dbReference>
<comment type="similarity">
    <text evidence="1">Belongs to the ABC transporter superfamily.</text>
</comment>
<evidence type="ECO:0000313" key="7">
    <source>
        <dbReference type="EMBL" id="SFF34636.1"/>
    </source>
</evidence>
<dbReference type="GO" id="GO:0016887">
    <property type="term" value="F:ATP hydrolysis activity"/>
    <property type="evidence" value="ECO:0007669"/>
    <property type="project" value="InterPro"/>
</dbReference>
<reference evidence="7 8" key="1">
    <citation type="submission" date="2016-10" db="EMBL/GenBank/DDBJ databases">
        <authorList>
            <person name="de Groot N.N."/>
        </authorList>
    </citation>
    <scope>NUCLEOTIDE SEQUENCE [LARGE SCALE GENOMIC DNA]</scope>
    <source>
        <strain evidence="7 8">CGMCC 4.3510</strain>
    </source>
</reference>
<keyword evidence="2" id="KW-0813">Transport</keyword>
<evidence type="ECO:0000313" key="8">
    <source>
        <dbReference type="Proteomes" id="UP000199323"/>
    </source>
</evidence>
<dbReference type="SUPFAM" id="SSF52540">
    <property type="entry name" value="P-loop containing nucleoside triphosphate hydrolases"/>
    <property type="match status" value="1"/>
</dbReference>
<protein>
    <submittedName>
        <fullName evidence="7">ABC-2 type transport system ATP-binding protein</fullName>
    </submittedName>
</protein>
<dbReference type="InterPro" id="IPR027417">
    <property type="entry name" value="P-loop_NTPase"/>
</dbReference>
<dbReference type="EMBL" id="FONG01000012">
    <property type="protein sequence ID" value="SFF34636.1"/>
    <property type="molecule type" value="Genomic_DNA"/>
</dbReference>
<proteinExistence type="inferred from homology"/>
<feature type="compositionally biased region" description="Low complexity" evidence="5">
    <location>
        <begin position="314"/>
        <end position="332"/>
    </location>
</feature>
<dbReference type="Gene3D" id="3.40.50.300">
    <property type="entry name" value="P-loop containing nucleotide triphosphate hydrolases"/>
    <property type="match status" value="1"/>
</dbReference>
<evidence type="ECO:0000256" key="3">
    <source>
        <dbReference type="ARBA" id="ARBA00022741"/>
    </source>
</evidence>
<organism evidence="7 8">
    <name type="scientific">Actinacidiphila alni</name>
    <dbReference type="NCBI Taxonomy" id="380248"/>
    <lineage>
        <taxon>Bacteria</taxon>
        <taxon>Bacillati</taxon>
        <taxon>Actinomycetota</taxon>
        <taxon>Actinomycetes</taxon>
        <taxon>Kitasatosporales</taxon>
        <taxon>Streptomycetaceae</taxon>
        <taxon>Actinacidiphila</taxon>
    </lineage>
</organism>
<sequence>MIELQGLTKRYGDKTAVDNLTFTVRPGVVTGFLGPNGAGKSTTMRMMLGLDNPTAGNVRIDGKHYAQLSEPLKYIGALLDAKAIHGGRTAYNHLLCLAQSNRIPRHRVDEVLDTVGLTAVAKKRSKGFSLGMGQRLGIAGALLGDPEILMFDEPVNGLDPEGIHWIRNLMKGLAAQGRTVFVSSHLMSEMALTAEHLIVIGRGRLMADTSMAEFIEKNSRSYVRIRTPQPERLKDVLTAAGFTPVTTSDGTFEIQDGDAAQLGELAAQHQLVLHELSPQRASLEEAFMQLTAESVEYHAGGVAPPPGIDGGAAGMPQAAGQQAPQQQWGAQWRDSGTGKGK</sequence>